<dbReference type="EMBL" id="AODG01000014">
    <property type="protein sequence ID" value="EUJ26805.1"/>
    <property type="molecule type" value="Genomic_DNA"/>
</dbReference>
<reference evidence="1 2" key="1">
    <citation type="submission" date="2012-12" db="EMBL/GenBank/DDBJ databases">
        <title>Novel taxa of Listeriaceae from agricultural environments in the United States.</title>
        <authorList>
            <person name="den Bakker H.C."/>
            <person name="Allred A."/>
            <person name="Warchocki S."/>
            <person name="Wright E.M."/>
            <person name="Burrell A."/>
            <person name="Nightingale K.K."/>
            <person name="Kephart D."/>
            <person name="Wiedmann M."/>
        </authorList>
    </citation>
    <scope>NUCLEOTIDE SEQUENCE [LARGE SCALE GENOMIC DNA]</scope>
    <source>
        <strain evidence="1 2">FSL F6-1183</strain>
    </source>
</reference>
<gene>
    <name evidence="1" type="ORF">LMUR_11972</name>
</gene>
<proteinExistence type="predicted"/>
<dbReference type="RefSeq" id="WP_052009251.1">
    <property type="nucleotide sequence ID" value="NZ_AODG01000014.1"/>
</dbReference>
<dbReference type="Proteomes" id="UP000019251">
    <property type="component" value="Unassembled WGS sequence"/>
</dbReference>
<comment type="caution">
    <text evidence="1">The sequence shown here is derived from an EMBL/GenBank/DDBJ whole genome shotgun (WGS) entry which is preliminary data.</text>
</comment>
<organism evidence="1 2">
    <name type="scientific">Listeria grayi FSL F6-1183</name>
    <dbReference type="NCBI Taxonomy" id="1265827"/>
    <lineage>
        <taxon>Bacteria</taxon>
        <taxon>Bacillati</taxon>
        <taxon>Bacillota</taxon>
        <taxon>Bacilli</taxon>
        <taxon>Bacillales</taxon>
        <taxon>Listeriaceae</taxon>
        <taxon>Listeria</taxon>
    </lineage>
</organism>
<dbReference type="InterPro" id="IPR016181">
    <property type="entry name" value="Acyl_CoA_acyltransferase"/>
</dbReference>
<evidence type="ECO:0000313" key="1">
    <source>
        <dbReference type="EMBL" id="EUJ26805.1"/>
    </source>
</evidence>
<sequence length="176" mass="20522">MNTRIITSRKEKMKLFKKRFDVFVLKDQDAPGYLYPDGYLVDKCDTKGLHVGCFEGKNLLGFLTVILKKNCEKLPIEMQHEIVADYSSAEIMRLVISDEFVSKKELAKRGKILQNLLGMVEKIVKDQQLKTLYLVTTREAQSMYERIGFIQIGTYKMYENISYECPMRMELKTVKI</sequence>
<dbReference type="SUPFAM" id="SSF55729">
    <property type="entry name" value="Acyl-CoA N-acyltransferases (Nat)"/>
    <property type="match status" value="1"/>
</dbReference>
<name>A0A829R5B7_LISGR</name>
<accession>A0A829R5B7</accession>
<evidence type="ECO:0000313" key="2">
    <source>
        <dbReference type="Proteomes" id="UP000019251"/>
    </source>
</evidence>
<dbReference type="Gene3D" id="3.40.630.30">
    <property type="match status" value="1"/>
</dbReference>
<dbReference type="AlphaFoldDB" id="A0A829R5B7"/>
<evidence type="ECO:0008006" key="3">
    <source>
        <dbReference type="Google" id="ProtNLM"/>
    </source>
</evidence>
<protein>
    <recommendedName>
        <fullName evidence="3">N-acetyltransferase domain-containing protein</fullName>
    </recommendedName>
</protein>